<dbReference type="Pfam" id="PF12937">
    <property type="entry name" value="F-box-like"/>
    <property type="match status" value="1"/>
</dbReference>
<dbReference type="VEuPathDB" id="FungiDB:I302_03779"/>
<keyword evidence="5" id="KW-1185">Reference proteome</keyword>
<dbReference type="KEGG" id="kbi:30208178"/>
<dbReference type="EMBL" id="KI894020">
    <property type="protein sequence ID" value="OCF26102.1"/>
    <property type="molecule type" value="Genomic_DNA"/>
</dbReference>
<dbReference type="OrthoDB" id="2564991at2759"/>
<feature type="domain" description="F-box" evidence="2">
    <location>
        <begin position="69"/>
        <end position="110"/>
    </location>
</feature>
<protein>
    <recommendedName>
        <fullName evidence="2">F-box domain-containing protein</fullName>
    </recommendedName>
</protein>
<dbReference type="EMBL" id="CP144541">
    <property type="protein sequence ID" value="WVW78450.1"/>
    <property type="molecule type" value="Genomic_DNA"/>
</dbReference>
<organism evidence="3">
    <name type="scientific">Kwoniella bestiolae CBS 10118</name>
    <dbReference type="NCBI Taxonomy" id="1296100"/>
    <lineage>
        <taxon>Eukaryota</taxon>
        <taxon>Fungi</taxon>
        <taxon>Dikarya</taxon>
        <taxon>Basidiomycota</taxon>
        <taxon>Agaricomycotina</taxon>
        <taxon>Tremellomycetes</taxon>
        <taxon>Tremellales</taxon>
        <taxon>Cryptococcaceae</taxon>
        <taxon>Kwoniella</taxon>
    </lineage>
</organism>
<accession>A0A1B9G519</accession>
<evidence type="ECO:0000313" key="3">
    <source>
        <dbReference type="EMBL" id="OCF26102.1"/>
    </source>
</evidence>
<gene>
    <name evidence="3" type="ORF">I302_03779</name>
    <name evidence="4" type="ORF">I302_100404</name>
</gene>
<dbReference type="InterPro" id="IPR036047">
    <property type="entry name" value="F-box-like_dom_sf"/>
</dbReference>
<dbReference type="Gene3D" id="1.20.1280.50">
    <property type="match status" value="1"/>
</dbReference>
<feature type="compositionally biased region" description="Low complexity" evidence="1">
    <location>
        <begin position="9"/>
        <end position="29"/>
    </location>
</feature>
<reference evidence="4" key="2">
    <citation type="submission" date="2013-07" db="EMBL/GenBank/DDBJ databases">
        <authorList>
            <consortium name="The Broad Institute Genome Sequencing Platform"/>
            <person name="Cuomo C."/>
            <person name="Litvintseva A."/>
            <person name="Chen Y."/>
            <person name="Heitman J."/>
            <person name="Sun S."/>
            <person name="Springer D."/>
            <person name="Dromer F."/>
            <person name="Young S.K."/>
            <person name="Zeng Q."/>
            <person name="Gargeya S."/>
            <person name="Fitzgerald M."/>
            <person name="Abouelleil A."/>
            <person name="Alvarado L."/>
            <person name="Berlin A.M."/>
            <person name="Chapman S.B."/>
            <person name="Dewar J."/>
            <person name="Goldberg J."/>
            <person name="Griggs A."/>
            <person name="Gujja S."/>
            <person name="Hansen M."/>
            <person name="Howarth C."/>
            <person name="Imamovic A."/>
            <person name="Larimer J."/>
            <person name="McCowan C."/>
            <person name="Murphy C."/>
            <person name="Pearson M."/>
            <person name="Priest M."/>
            <person name="Roberts A."/>
            <person name="Saif S."/>
            <person name="Shea T."/>
            <person name="Sykes S."/>
            <person name="Wortman J."/>
            <person name="Nusbaum C."/>
            <person name="Birren B."/>
        </authorList>
    </citation>
    <scope>NUCLEOTIDE SEQUENCE</scope>
    <source>
        <strain evidence="4">CBS 10118</strain>
    </source>
</reference>
<name>A0A1B9G519_9TREE</name>
<dbReference type="InterPro" id="IPR001810">
    <property type="entry name" value="F-box_dom"/>
</dbReference>
<dbReference type="SUPFAM" id="SSF81383">
    <property type="entry name" value="F-box domain"/>
    <property type="match status" value="1"/>
</dbReference>
<evidence type="ECO:0000259" key="2">
    <source>
        <dbReference type="Pfam" id="PF12937"/>
    </source>
</evidence>
<dbReference type="RefSeq" id="XP_019047172.1">
    <property type="nucleotide sequence ID" value="XM_019190424.1"/>
</dbReference>
<dbReference type="AlphaFoldDB" id="A0A1B9G519"/>
<dbReference type="Proteomes" id="UP000092730">
    <property type="component" value="Chromosome 1"/>
</dbReference>
<sequence length="410" mass="47011">MGTKRNNPKKQPSSSSSSFCSPSTSTLTSSKKDKLTSHTPKSKSKSKLNEVDTPSEITQPPANILHLANETLDQIISHYSSDTKTLLTLSLVCKTFHRISSAFLWRHLKLSPWFKDLDENGDPEEDSSKKSQGRLNTSMKNGHIVLPNVKVLTLDYHPSSWCHNKGSTASLRLPNLETLYIKLQDFQHAYDFHHQGHGGGTQRRNPADHSCRLLRDIYPKTIIIHQVNIKYVDLENIQGIPLSVWKNCEELILIASSYQWLKPNGQSFFNFPATLNMTGLKITWIFDPSEPNPSMGYNTKPSEEYKVSYLLNLVLNHPDTPLTIINPSCHKLNRSGFHEKAMTHFSDCFAYKAGTYAWTEEDIDERLGKVKFHTMHQWVGEQGNWLGKIEEEEVKRWRDIANSYMLWRWI</sequence>
<reference evidence="4" key="4">
    <citation type="submission" date="2024-02" db="EMBL/GenBank/DDBJ databases">
        <title>Comparative genomics of Cryptococcus and Kwoniella reveals pathogenesis evolution and contrasting modes of karyotype evolution via chromosome fusion or intercentromeric recombination.</title>
        <authorList>
            <person name="Coelho M.A."/>
            <person name="David-Palma M."/>
            <person name="Shea T."/>
            <person name="Bowers K."/>
            <person name="McGinley-Smith S."/>
            <person name="Mohammad A.W."/>
            <person name="Gnirke A."/>
            <person name="Yurkov A.M."/>
            <person name="Nowrousian M."/>
            <person name="Sun S."/>
            <person name="Cuomo C.A."/>
            <person name="Heitman J."/>
        </authorList>
    </citation>
    <scope>NUCLEOTIDE SEQUENCE</scope>
    <source>
        <strain evidence="4">CBS 10118</strain>
    </source>
</reference>
<feature type="region of interest" description="Disordered" evidence="1">
    <location>
        <begin position="1"/>
        <end position="60"/>
    </location>
</feature>
<evidence type="ECO:0000313" key="4">
    <source>
        <dbReference type="EMBL" id="WVW78450.1"/>
    </source>
</evidence>
<proteinExistence type="predicted"/>
<evidence type="ECO:0000313" key="5">
    <source>
        <dbReference type="Proteomes" id="UP000092730"/>
    </source>
</evidence>
<dbReference type="GeneID" id="30208178"/>
<reference evidence="3" key="1">
    <citation type="submission" date="2013-07" db="EMBL/GenBank/DDBJ databases">
        <title>The Genome Sequence of Cryptococcus bestiolae CBS10118.</title>
        <authorList>
            <consortium name="The Broad Institute Genome Sequencing Platform"/>
            <person name="Cuomo C."/>
            <person name="Litvintseva A."/>
            <person name="Chen Y."/>
            <person name="Heitman J."/>
            <person name="Sun S."/>
            <person name="Springer D."/>
            <person name="Dromer F."/>
            <person name="Young S.K."/>
            <person name="Zeng Q."/>
            <person name="Gargeya S."/>
            <person name="Fitzgerald M."/>
            <person name="Abouelleil A."/>
            <person name="Alvarado L."/>
            <person name="Berlin A.M."/>
            <person name="Chapman S.B."/>
            <person name="Dewar J."/>
            <person name="Goldberg J."/>
            <person name="Griggs A."/>
            <person name="Gujja S."/>
            <person name="Hansen M."/>
            <person name="Howarth C."/>
            <person name="Imamovic A."/>
            <person name="Larimer J."/>
            <person name="McCowan C."/>
            <person name="Murphy C."/>
            <person name="Pearson M."/>
            <person name="Priest M."/>
            <person name="Roberts A."/>
            <person name="Saif S."/>
            <person name="Shea T."/>
            <person name="Sykes S."/>
            <person name="Wortman J."/>
            <person name="Nusbaum C."/>
            <person name="Birren B."/>
        </authorList>
    </citation>
    <scope>NUCLEOTIDE SEQUENCE [LARGE SCALE GENOMIC DNA]</scope>
    <source>
        <strain evidence="3">CBS 10118</strain>
    </source>
</reference>
<reference evidence="3" key="3">
    <citation type="submission" date="2014-01" db="EMBL/GenBank/DDBJ databases">
        <title>Evolution of pathogenesis and genome organization in the Tremellales.</title>
        <authorList>
            <person name="Cuomo C."/>
            <person name="Litvintseva A."/>
            <person name="Heitman J."/>
            <person name="Chen Y."/>
            <person name="Sun S."/>
            <person name="Springer D."/>
            <person name="Dromer F."/>
            <person name="Young S."/>
            <person name="Zeng Q."/>
            <person name="Chapman S."/>
            <person name="Gujja S."/>
            <person name="Saif S."/>
            <person name="Birren B."/>
        </authorList>
    </citation>
    <scope>NUCLEOTIDE SEQUENCE</scope>
    <source>
        <strain evidence="3">CBS 10118</strain>
    </source>
</reference>
<evidence type="ECO:0000256" key="1">
    <source>
        <dbReference type="SAM" id="MobiDB-lite"/>
    </source>
</evidence>